<dbReference type="FunFam" id="2.60.200.20:FF:000012">
    <property type="entry name" value="Nuclear inhibitor of protein phosphatase 1"/>
    <property type="match status" value="1"/>
</dbReference>
<gene>
    <name evidence="24" type="ORF">GEV33_009855</name>
</gene>
<dbReference type="CDD" id="cd18306">
    <property type="entry name" value="BTB_POZ_NS1BP"/>
    <property type="match status" value="1"/>
</dbReference>
<comment type="similarity">
    <text evidence="2">Belongs to the eukaryotic ribosomal protein eS7 family.</text>
</comment>
<dbReference type="GO" id="GO:0005840">
    <property type="term" value="C:ribosome"/>
    <property type="evidence" value="ECO:0007669"/>
    <property type="project" value="UniProtKB-KW"/>
</dbReference>
<dbReference type="PROSITE" id="PS50097">
    <property type="entry name" value="BTB"/>
    <property type="match status" value="1"/>
</dbReference>
<dbReference type="PANTHER" id="PTHR45632:SF26">
    <property type="entry name" value="BTB DOMAIN-CONTAINING PROTEIN"/>
    <property type="match status" value="1"/>
</dbReference>
<keyword evidence="7" id="KW-0747">Spliceosome</keyword>
<dbReference type="Gene3D" id="3.30.710.10">
    <property type="entry name" value="Potassium Channel Kv1.1, Chain A"/>
    <property type="match status" value="1"/>
</dbReference>
<proteinExistence type="inferred from homology"/>
<evidence type="ECO:0000256" key="3">
    <source>
        <dbReference type="ARBA" id="ARBA00022441"/>
    </source>
</evidence>
<evidence type="ECO:0000256" key="10">
    <source>
        <dbReference type="ARBA" id="ARBA00022980"/>
    </source>
</evidence>
<dbReference type="CDD" id="cd18502">
    <property type="entry name" value="BACK_NS1BP_IVNS1ABP"/>
    <property type="match status" value="1"/>
</dbReference>
<dbReference type="Pfam" id="PF24681">
    <property type="entry name" value="Kelch_KLHDC2_KLHL20_DRC7"/>
    <property type="match status" value="1"/>
</dbReference>
<evidence type="ECO:0000256" key="21">
    <source>
        <dbReference type="SAM" id="MobiDB-lite"/>
    </source>
</evidence>
<dbReference type="InterPro" id="IPR047861">
    <property type="entry name" value="Ribosomal_eS7_CS"/>
</dbReference>
<feature type="region of interest" description="Disordered" evidence="21">
    <location>
        <begin position="25"/>
        <end position="48"/>
    </location>
</feature>
<dbReference type="GO" id="GO:0003735">
    <property type="term" value="F:structural constituent of ribosome"/>
    <property type="evidence" value="ECO:0007669"/>
    <property type="project" value="InterPro"/>
</dbReference>
<evidence type="ECO:0000256" key="15">
    <source>
        <dbReference type="ARBA" id="ARBA00023242"/>
    </source>
</evidence>
<dbReference type="GO" id="GO:0006412">
    <property type="term" value="P:translation"/>
    <property type="evidence" value="ECO:0007669"/>
    <property type="project" value="InterPro"/>
</dbReference>
<keyword evidence="16" id="KW-0687">Ribonucleoprotein</keyword>
<dbReference type="Pfam" id="PF00651">
    <property type="entry name" value="BTB"/>
    <property type="match status" value="1"/>
</dbReference>
<keyword evidence="25" id="KW-1185">Reference proteome</keyword>
<dbReference type="InterPro" id="IPR000253">
    <property type="entry name" value="FHA_dom"/>
</dbReference>
<evidence type="ECO:0000256" key="14">
    <source>
        <dbReference type="ARBA" id="ARBA00023187"/>
    </source>
</evidence>
<keyword evidence="8" id="KW-0677">Repeat</keyword>
<dbReference type="GO" id="GO:0016607">
    <property type="term" value="C:nuclear speck"/>
    <property type="evidence" value="ECO:0007669"/>
    <property type="project" value="UniProtKB-SubCell"/>
</dbReference>
<dbReference type="Pfam" id="PF01251">
    <property type="entry name" value="Ribosomal_S7e"/>
    <property type="match status" value="1"/>
</dbReference>
<evidence type="ECO:0000313" key="24">
    <source>
        <dbReference type="EMBL" id="KAH0812937.1"/>
    </source>
</evidence>
<dbReference type="InterPro" id="IPR008984">
    <property type="entry name" value="SMAD_FHA_dom_sf"/>
</dbReference>
<evidence type="ECO:0000256" key="1">
    <source>
        <dbReference type="ARBA" id="ARBA00004324"/>
    </source>
</evidence>
<keyword evidence="6" id="KW-0507">mRNA processing</keyword>
<dbReference type="SUPFAM" id="SSF54695">
    <property type="entry name" value="POZ domain"/>
    <property type="match status" value="1"/>
</dbReference>
<evidence type="ECO:0000256" key="18">
    <source>
        <dbReference type="ARBA" id="ARBA00035404"/>
    </source>
</evidence>
<dbReference type="InterPro" id="IPR011333">
    <property type="entry name" value="SKP1/BTB/POZ_sf"/>
</dbReference>
<dbReference type="EMBL" id="JABDTM020025701">
    <property type="protein sequence ID" value="KAH0812937.1"/>
    <property type="molecule type" value="Genomic_DNA"/>
</dbReference>
<dbReference type="GO" id="GO:0003779">
    <property type="term" value="F:actin binding"/>
    <property type="evidence" value="ECO:0007669"/>
    <property type="project" value="UniProtKB-KW"/>
</dbReference>
<evidence type="ECO:0000313" key="25">
    <source>
        <dbReference type="Proteomes" id="UP000719412"/>
    </source>
</evidence>
<dbReference type="GO" id="GO:0003677">
    <property type="term" value="F:DNA binding"/>
    <property type="evidence" value="ECO:0007669"/>
    <property type="project" value="UniProtKB-KW"/>
</dbReference>
<reference evidence="24" key="2">
    <citation type="submission" date="2021-08" db="EMBL/GenBank/DDBJ databases">
        <authorList>
            <person name="Eriksson T."/>
        </authorList>
    </citation>
    <scope>NUCLEOTIDE SEQUENCE</scope>
    <source>
        <strain evidence="24">Stoneville</strain>
        <tissue evidence="24">Whole head</tissue>
    </source>
</reference>
<evidence type="ECO:0000256" key="6">
    <source>
        <dbReference type="ARBA" id="ARBA00022664"/>
    </source>
</evidence>
<dbReference type="Gene3D" id="6.10.250.1290">
    <property type="match status" value="1"/>
</dbReference>
<dbReference type="InterPro" id="IPR006652">
    <property type="entry name" value="Kelch_1"/>
</dbReference>
<dbReference type="SMART" id="SM00225">
    <property type="entry name" value="BTB"/>
    <property type="match status" value="1"/>
</dbReference>
<dbReference type="PRINTS" id="PR00501">
    <property type="entry name" value="KELCHREPEAT"/>
</dbReference>
<evidence type="ECO:0000256" key="12">
    <source>
        <dbReference type="ARBA" id="ARBA00023125"/>
    </source>
</evidence>
<dbReference type="Gene3D" id="2.120.10.80">
    <property type="entry name" value="Kelch-type beta propeller"/>
    <property type="match status" value="2"/>
</dbReference>
<evidence type="ECO:0000256" key="4">
    <source>
        <dbReference type="ARBA" id="ARBA00022491"/>
    </source>
</evidence>
<dbReference type="InterPro" id="IPR000554">
    <property type="entry name" value="Ribosomal_eS7"/>
</dbReference>
<keyword evidence="14" id="KW-0508">mRNA splicing</keyword>
<sequence>MINLASISTLNLSQPCGRSSDPVDFVQSARPWGHSTQPGEMRNHPEDESEFQLEFTDDIHKAQLLAALNTMRKNRHFCDVILHVGSTEIHAHRAVLASASPYLSEHFANDQAQNRLENVVTFKLNGGFDKNALQILVDYAYTAKLDVQYNQVKAVFLAANHLKMDRVTRICAQHLIKHLSVENCIEVRSLPGIARNKEFIQQVDVFIAKEFDKICKNNDVLNLRCSKIEVLNQSREEMSLVNQNSLCRLVLEWIKRQVNEGSLSVDMLSDKMFMLYLAIDNSLQDCSSLPTGDVSDTEIVQDYKKMSLKNNNSNAKSKRKYLGQPSKPRVLIYNREIGEELESEGEPDWNLIASAKVGDHSFLALVTLGGKLSTLSIQLRLNTPSTPSPVQTPDASRPASEEKPDLYCALANMSHPRCAVGCDNFLDTLLVCGGYDRTECLRSVEQYIPEINTWKPLPSMRENRGRFKIAVLNDKVYAIGGSNGTTELDSVEMLDLTKQEKWVKMPNLPLARSNMGVCTLDGLIYCIGGWNGQVGIKQCEVFDPVPSQWSPIASLNTGRYQAGVAAFNKLVYAIGGCDAWNCLNSVEVYNPEENTWTATKPIITARRGCGVIEFDGKLYVVGGSDGTHSLNSTEIFDDKTQSWVVGPSMTTSRANVEVAVVGDRLYAVGGFSGKTFLNTIEYLDSKSNEWTTFIPKGSCDLLLRKSGSRQNSRSISEDSEPKRNGTSKHTVCSRPSQDEYAAEESAGKPPVGLHLDVLKGDKLIQKLMIDDKKCYLFGRNAQMNDFCIDHASCSRVHSALVWHKHLNRAFLVDLGSTHGTFIGSLRLEAYKPTQLPIDSSFHFGASTRNYTIRERPQTGMRPIIDEIEKAGEETEGGLLGLPETETELDNLTEFNTAHNRRISMLGITDDTEKRNTNRKRKRQYVSFNEDEEIINPEDIDPSIGRFRNLIQTTVVPSTVKRAKFAADNIGIPTEFKTPKALHPATPDLYTDLPPESHTASSSGNISIYSSLSSRLGMVLPNPAPDVDMGQSFAPPTPFVPPQVQIADSMEPKKKNHIQFTLVDSSSQTHPTRRASNADGISLGWVLVPGPLLITFKSKGLSLPATCASNSRFSRPVACSTGSPIVTGTRFMGGFVYFGSDEGEEKGKPTLCSETMSSKIIKSGGSDPDPFETQVAQALLELEMNSDLKAQLRELHITKAKEIDLNNKKSVIIYVPMPKLKQFQKIQTRLVRELEKKFSGKHVVFVGERKILPKPTRKTRTKNKQKRPRSRTLTAVYDAILEDLVYPAEIVGKRIRVRLDGSQLIKVHLDKNQQTTIEHKVDTFASVYKKLTGREVTFEFPEPYL</sequence>
<dbReference type="PANTHER" id="PTHR45632">
    <property type="entry name" value="LD33804P"/>
    <property type="match status" value="1"/>
</dbReference>
<dbReference type="Pfam" id="PF00498">
    <property type="entry name" value="FHA"/>
    <property type="match status" value="1"/>
</dbReference>
<keyword evidence="3" id="KW-0880">Kelch repeat</keyword>
<evidence type="ECO:0000256" key="17">
    <source>
        <dbReference type="ARBA" id="ARBA00035279"/>
    </source>
</evidence>
<evidence type="ECO:0000256" key="11">
    <source>
        <dbReference type="ARBA" id="ARBA00023015"/>
    </source>
</evidence>
<dbReference type="SMART" id="SM00612">
    <property type="entry name" value="Kelch"/>
    <property type="match status" value="6"/>
</dbReference>
<evidence type="ECO:0000259" key="22">
    <source>
        <dbReference type="PROSITE" id="PS50006"/>
    </source>
</evidence>
<dbReference type="SUPFAM" id="SSF49879">
    <property type="entry name" value="SMAD/FHA domain"/>
    <property type="match status" value="1"/>
</dbReference>
<keyword evidence="13" id="KW-0804">Transcription</keyword>
<evidence type="ECO:0000256" key="19">
    <source>
        <dbReference type="ARBA" id="ARBA00068386"/>
    </source>
</evidence>
<dbReference type="SUPFAM" id="SSF117281">
    <property type="entry name" value="Kelch motif"/>
    <property type="match status" value="2"/>
</dbReference>
<evidence type="ECO:0000256" key="20">
    <source>
        <dbReference type="ARBA" id="ARBA00077703"/>
    </source>
</evidence>
<keyword evidence="5" id="KW-0597">Phosphoprotein</keyword>
<keyword evidence="15" id="KW-0539">Nucleus</keyword>
<dbReference type="GO" id="GO:0008380">
    <property type="term" value="P:RNA splicing"/>
    <property type="evidence" value="ECO:0007669"/>
    <property type="project" value="UniProtKB-KW"/>
</dbReference>
<feature type="region of interest" description="Disordered" evidence="21">
    <location>
        <begin position="707"/>
        <end position="747"/>
    </location>
</feature>
<feature type="domain" description="FHA" evidence="22">
    <location>
        <begin position="775"/>
        <end position="827"/>
    </location>
</feature>
<dbReference type="GO" id="GO:0006397">
    <property type="term" value="P:mRNA processing"/>
    <property type="evidence" value="ECO:0007669"/>
    <property type="project" value="UniProtKB-KW"/>
</dbReference>
<evidence type="ECO:0000256" key="13">
    <source>
        <dbReference type="ARBA" id="ARBA00023163"/>
    </source>
</evidence>
<keyword evidence="10" id="KW-0689">Ribosomal protein</keyword>
<comment type="caution">
    <text evidence="24">The sequence shown here is derived from an EMBL/GenBank/DDBJ whole genome shotgun (WGS) entry which is preliminary data.</text>
</comment>
<keyword evidence="11" id="KW-0805">Transcription regulation</keyword>
<keyword evidence="9" id="KW-0694">RNA-binding</keyword>
<dbReference type="InterPro" id="IPR000210">
    <property type="entry name" value="BTB/POZ_dom"/>
</dbReference>
<dbReference type="Gene3D" id="1.25.40.420">
    <property type="match status" value="1"/>
</dbReference>
<accession>A0A8J6HEK1</accession>
<evidence type="ECO:0000256" key="16">
    <source>
        <dbReference type="ARBA" id="ARBA00023274"/>
    </source>
</evidence>
<dbReference type="PROSITE" id="PS50006">
    <property type="entry name" value="FHA_DOMAIN"/>
    <property type="match status" value="1"/>
</dbReference>
<evidence type="ECO:0000256" key="7">
    <source>
        <dbReference type="ARBA" id="ARBA00022728"/>
    </source>
</evidence>
<dbReference type="SMART" id="SM00240">
    <property type="entry name" value="FHA"/>
    <property type="match status" value="1"/>
</dbReference>
<dbReference type="Gene3D" id="2.60.200.20">
    <property type="match status" value="1"/>
</dbReference>
<name>A0A8J6HEK1_TENMO</name>
<keyword evidence="4" id="KW-0678">Repressor</keyword>
<dbReference type="PROSITE" id="PS00948">
    <property type="entry name" value="RIBOSOMAL_S7E"/>
    <property type="match status" value="1"/>
</dbReference>
<dbReference type="GO" id="GO:0003723">
    <property type="term" value="F:RNA binding"/>
    <property type="evidence" value="ECO:0007669"/>
    <property type="project" value="UniProtKB-KW"/>
</dbReference>
<evidence type="ECO:0000259" key="23">
    <source>
        <dbReference type="PROSITE" id="PS50097"/>
    </source>
</evidence>
<evidence type="ECO:0000256" key="9">
    <source>
        <dbReference type="ARBA" id="ARBA00022884"/>
    </source>
</evidence>
<keyword evidence="12" id="KW-0238">DNA-binding</keyword>
<dbReference type="Pfam" id="PF01344">
    <property type="entry name" value="Kelch_1"/>
    <property type="match status" value="3"/>
</dbReference>
<organism evidence="24 25">
    <name type="scientific">Tenebrio molitor</name>
    <name type="common">Yellow mealworm beetle</name>
    <dbReference type="NCBI Taxonomy" id="7067"/>
    <lineage>
        <taxon>Eukaryota</taxon>
        <taxon>Metazoa</taxon>
        <taxon>Ecdysozoa</taxon>
        <taxon>Arthropoda</taxon>
        <taxon>Hexapoda</taxon>
        <taxon>Insecta</taxon>
        <taxon>Pterygota</taxon>
        <taxon>Neoptera</taxon>
        <taxon>Endopterygota</taxon>
        <taxon>Coleoptera</taxon>
        <taxon>Polyphaga</taxon>
        <taxon>Cucujiformia</taxon>
        <taxon>Tenebrionidae</taxon>
        <taxon>Tenebrio</taxon>
    </lineage>
</organism>
<dbReference type="CDD" id="cd22674">
    <property type="entry name" value="FHA_PPP1R8"/>
    <property type="match status" value="1"/>
</dbReference>
<feature type="domain" description="BTB" evidence="23">
    <location>
        <begin position="78"/>
        <end position="149"/>
    </location>
</feature>
<evidence type="ECO:0000256" key="8">
    <source>
        <dbReference type="ARBA" id="ARBA00022737"/>
    </source>
</evidence>
<reference evidence="24" key="1">
    <citation type="journal article" date="2020" name="J Insects Food Feed">
        <title>The yellow mealworm (Tenebrio molitor) genome: a resource for the emerging insects as food and feed industry.</title>
        <authorList>
            <person name="Eriksson T."/>
            <person name="Andere A."/>
            <person name="Kelstrup H."/>
            <person name="Emery V."/>
            <person name="Picard C."/>
        </authorList>
    </citation>
    <scope>NUCLEOTIDE SEQUENCE</scope>
    <source>
        <strain evidence="24">Stoneville</strain>
        <tissue evidence="24">Whole head</tissue>
    </source>
</reference>
<dbReference type="InterPro" id="IPR015915">
    <property type="entry name" value="Kelch-typ_b-propeller"/>
</dbReference>
<protein>
    <recommendedName>
        <fullName evidence="19">Nuclear inhibitor of protein phosphatase 1</fullName>
    </recommendedName>
    <alternativeName>
        <fullName evidence="18">40S ribosomal protein S7</fullName>
    </alternativeName>
    <alternativeName>
        <fullName evidence="20">Protein phosphatase 1 regulatory inhibitor subunit 8</fullName>
    </alternativeName>
    <alternativeName>
        <fullName evidence="17">Small ribosomal subunit protein eS7</fullName>
    </alternativeName>
</protein>
<dbReference type="GO" id="GO:0005681">
    <property type="term" value="C:spliceosomal complex"/>
    <property type="evidence" value="ECO:0007669"/>
    <property type="project" value="UniProtKB-KW"/>
</dbReference>
<comment type="subcellular location">
    <subcellularLocation>
        <location evidence="1">Nucleus speckle</location>
    </subcellularLocation>
</comment>
<evidence type="ECO:0000256" key="2">
    <source>
        <dbReference type="ARBA" id="ARBA00007820"/>
    </source>
</evidence>
<evidence type="ECO:0000256" key="5">
    <source>
        <dbReference type="ARBA" id="ARBA00022553"/>
    </source>
</evidence>
<dbReference type="Proteomes" id="UP000719412">
    <property type="component" value="Unassembled WGS sequence"/>
</dbReference>